<dbReference type="AlphaFoldDB" id="A0A8T3A482"/>
<comment type="caution">
    <text evidence="1">The sequence shown here is derived from an EMBL/GenBank/DDBJ whole genome shotgun (WGS) entry which is preliminary data.</text>
</comment>
<reference evidence="1" key="1">
    <citation type="journal article" date="2022" name="Front. Genet.">
        <title>Chromosome-Scale Assembly of the Dendrobium nobile Genome Provides Insights Into the Molecular Mechanism of the Biosynthesis of the Medicinal Active Ingredient of Dendrobium.</title>
        <authorList>
            <person name="Xu Q."/>
            <person name="Niu S.-C."/>
            <person name="Li K.-L."/>
            <person name="Zheng P.-J."/>
            <person name="Zhang X.-J."/>
            <person name="Jia Y."/>
            <person name="Liu Y."/>
            <person name="Niu Y.-X."/>
            <person name="Yu L.-H."/>
            <person name="Chen D.-F."/>
            <person name="Zhang G.-Q."/>
        </authorList>
    </citation>
    <scope>NUCLEOTIDE SEQUENCE</scope>
    <source>
        <tissue evidence="1">Leaf</tissue>
    </source>
</reference>
<accession>A0A8T3A482</accession>
<proteinExistence type="predicted"/>
<dbReference type="EMBL" id="JAGYWB010000019">
    <property type="protein sequence ID" value="KAI0489228.1"/>
    <property type="molecule type" value="Genomic_DNA"/>
</dbReference>
<organism evidence="1 2">
    <name type="scientific">Dendrobium nobile</name>
    <name type="common">Orchid</name>
    <dbReference type="NCBI Taxonomy" id="94219"/>
    <lineage>
        <taxon>Eukaryota</taxon>
        <taxon>Viridiplantae</taxon>
        <taxon>Streptophyta</taxon>
        <taxon>Embryophyta</taxon>
        <taxon>Tracheophyta</taxon>
        <taxon>Spermatophyta</taxon>
        <taxon>Magnoliopsida</taxon>
        <taxon>Liliopsida</taxon>
        <taxon>Asparagales</taxon>
        <taxon>Orchidaceae</taxon>
        <taxon>Epidendroideae</taxon>
        <taxon>Malaxideae</taxon>
        <taxon>Dendrobiinae</taxon>
        <taxon>Dendrobium</taxon>
    </lineage>
</organism>
<gene>
    <name evidence="1" type="ORF">KFK09_029070</name>
</gene>
<protein>
    <submittedName>
        <fullName evidence="1">Uncharacterized protein</fullName>
    </submittedName>
</protein>
<name>A0A8T3A482_DENNO</name>
<evidence type="ECO:0000313" key="1">
    <source>
        <dbReference type="EMBL" id="KAI0489228.1"/>
    </source>
</evidence>
<keyword evidence="2" id="KW-1185">Reference proteome</keyword>
<sequence length="109" mass="12082">MYQRGRSPPSNRVEVLRAKIPDVGSDTLLTASFINCLCTTSVLKSINLSSKIRASLTRNSSRREKPFIKEVGITCKSSVIINLIVSLTNIPPSLDVSFRQNQLFVISFP</sequence>
<dbReference type="Proteomes" id="UP000829196">
    <property type="component" value="Unassembled WGS sequence"/>
</dbReference>
<evidence type="ECO:0000313" key="2">
    <source>
        <dbReference type="Proteomes" id="UP000829196"/>
    </source>
</evidence>